<dbReference type="CDD" id="cd08187">
    <property type="entry name" value="BDH"/>
    <property type="match status" value="1"/>
</dbReference>
<evidence type="ECO:0000259" key="4">
    <source>
        <dbReference type="Pfam" id="PF00465"/>
    </source>
</evidence>
<dbReference type="Gene3D" id="1.20.1090.10">
    <property type="entry name" value="Dehydroquinate synthase-like - alpha domain"/>
    <property type="match status" value="1"/>
</dbReference>
<evidence type="ECO:0000313" key="6">
    <source>
        <dbReference type="EMBL" id="SDJ43263.1"/>
    </source>
</evidence>
<gene>
    <name evidence="6" type="ORF">SAMN04488540_10842</name>
</gene>
<dbReference type="EMBL" id="FNEM01000008">
    <property type="protein sequence ID" value="SDJ43263.1"/>
    <property type="molecule type" value="Genomic_DNA"/>
</dbReference>
<feature type="domain" description="Alcohol dehydrogenase iron-type/glycerol dehydrogenase GldA" evidence="4">
    <location>
        <begin position="25"/>
        <end position="189"/>
    </location>
</feature>
<evidence type="ECO:0000259" key="5">
    <source>
        <dbReference type="Pfam" id="PF25137"/>
    </source>
</evidence>
<proteinExistence type="inferred from homology"/>
<dbReference type="PANTHER" id="PTHR43633">
    <property type="entry name" value="ALCOHOL DEHYDROGENASE YQHD"/>
    <property type="match status" value="1"/>
</dbReference>
<keyword evidence="3" id="KW-0560">Oxidoreductase</keyword>
<dbReference type="GO" id="GO:0008106">
    <property type="term" value="F:alcohol dehydrogenase (NADP+) activity"/>
    <property type="evidence" value="ECO:0007669"/>
    <property type="project" value="TreeGrafter"/>
</dbReference>
<evidence type="ECO:0000256" key="3">
    <source>
        <dbReference type="ARBA" id="ARBA00023002"/>
    </source>
</evidence>
<dbReference type="InterPro" id="IPR056798">
    <property type="entry name" value="ADH_Fe_C"/>
</dbReference>
<name>A0A1G8TPD5_9GAMM</name>
<dbReference type="Gene3D" id="3.40.50.1970">
    <property type="match status" value="1"/>
</dbReference>
<reference evidence="7" key="1">
    <citation type="submission" date="2016-10" db="EMBL/GenBank/DDBJ databases">
        <authorList>
            <person name="Varghese N."/>
            <person name="Submissions S."/>
        </authorList>
    </citation>
    <scope>NUCLEOTIDE SEQUENCE [LARGE SCALE GENOMIC DNA]</scope>
    <source>
        <strain evidence="7">DSM 23317</strain>
    </source>
</reference>
<dbReference type="PROSITE" id="PS00913">
    <property type="entry name" value="ADH_IRON_1"/>
    <property type="match status" value="1"/>
</dbReference>
<evidence type="ECO:0000313" key="7">
    <source>
        <dbReference type="Proteomes" id="UP000199527"/>
    </source>
</evidence>
<dbReference type="SUPFAM" id="SSF56796">
    <property type="entry name" value="Dehydroquinate synthase-like"/>
    <property type="match status" value="1"/>
</dbReference>
<dbReference type="Pfam" id="PF25137">
    <property type="entry name" value="ADH_Fe_C"/>
    <property type="match status" value="1"/>
</dbReference>
<comment type="similarity">
    <text evidence="2">Belongs to the iron-containing alcohol dehydrogenase family.</text>
</comment>
<dbReference type="AlphaFoldDB" id="A0A1G8TPD5"/>
<dbReference type="Proteomes" id="UP000199527">
    <property type="component" value="Unassembled WGS sequence"/>
</dbReference>
<dbReference type="GO" id="GO:0005829">
    <property type="term" value="C:cytosol"/>
    <property type="evidence" value="ECO:0007669"/>
    <property type="project" value="TreeGrafter"/>
</dbReference>
<dbReference type="InterPro" id="IPR044731">
    <property type="entry name" value="BDH-like"/>
</dbReference>
<dbReference type="FunFam" id="3.40.50.1970:FF:000003">
    <property type="entry name" value="Alcohol dehydrogenase, iron-containing"/>
    <property type="match status" value="1"/>
</dbReference>
<evidence type="ECO:0000256" key="1">
    <source>
        <dbReference type="ARBA" id="ARBA00001962"/>
    </source>
</evidence>
<dbReference type="PROSITE" id="PS00060">
    <property type="entry name" value="ADH_IRON_2"/>
    <property type="match status" value="1"/>
</dbReference>
<accession>A0A1G8TPD5</accession>
<feature type="domain" description="Fe-containing alcohol dehydrogenase-like C-terminal" evidence="5">
    <location>
        <begin position="201"/>
        <end position="374"/>
    </location>
</feature>
<protein>
    <submittedName>
        <fullName evidence="6">NADP-dependent alcohol dehydrogenase</fullName>
    </submittedName>
</protein>
<dbReference type="GO" id="GO:1990362">
    <property type="term" value="F:butanol dehydrogenase (NAD+) activity"/>
    <property type="evidence" value="ECO:0007669"/>
    <property type="project" value="InterPro"/>
</dbReference>
<dbReference type="InterPro" id="IPR001670">
    <property type="entry name" value="ADH_Fe/GldA"/>
</dbReference>
<comment type="cofactor">
    <cofactor evidence="1">
        <name>Fe cation</name>
        <dbReference type="ChEBI" id="CHEBI:24875"/>
    </cofactor>
</comment>
<dbReference type="GO" id="GO:0046872">
    <property type="term" value="F:metal ion binding"/>
    <property type="evidence" value="ECO:0007669"/>
    <property type="project" value="InterPro"/>
</dbReference>
<dbReference type="GO" id="GO:1990002">
    <property type="term" value="F:methylglyoxal reductase (NADPH) (acetol producing) activity"/>
    <property type="evidence" value="ECO:0007669"/>
    <property type="project" value="TreeGrafter"/>
</dbReference>
<organism evidence="6 7">
    <name type="scientific">Ferrimonas sediminum</name>
    <dbReference type="NCBI Taxonomy" id="718193"/>
    <lineage>
        <taxon>Bacteria</taxon>
        <taxon>Pseudomonadati</taxon>
        <taxon>Pseudomonadota</taxon>
        <taxon>Gammaproteobacteria</taxon>
        <taxon>Alteromonadales</taxon>
        <taxon>Ferrimonadaceae</taxon>
        <taxon>Ferrimonas</taxon>
    </lineage>
</organism>
<dbReference type="InterPro" id="IPR018211">
    <property type="entry name" value="ADH_Fe_CS"/>
</dbReference>
<dbReference type="PANTHER" id="PTHR43633:SF1">
    <property type="entry name" value="ALCOHOL DEHYDROGENASE YQHD"/>
    <property type="match status" value="1"/>
</dbReference>
<sequence length="405" mass="44132">MPVFSDHPGDKNKESAVNNFDYHNPTRILFGEGEIANIGNYIPAGSKVMVLYGGGSIKANGVYQQVSDALAEFDWVEHGGISPNPKYDELMAAVKTVKEQQVDFLLAVGGGSVADGTKFVAAAAHFEGQDPWDILAKQVPVTRALPLATILTLPATGSEANGNSVVTRGEDKLAFNSPLVFPQFSVLDPTTTYTLPARQVANGVVDAFVHTIEQYLTYPVNSPIQDRFAESLLLTLIEEGPKAMADVGKPAEQQNYDVRANIMWAATLALNTLIGKGVPQDWATHMIGHELTAVLGLDHAQTLAVVLPNLMQAQRQPKREKLLQYAERIWGLNEGDEETRIDVAIANTRAFFETMKVKTRISEYGHGAEVVDTLMAQLERHGMVKLGERGDIDLGRSREILEAAL</sequence>
<keyword evidence="7" id="KW-1185">Reference proteome</keyword>
<evidence type="ECO:0000256" key="2">
    <source>
        <dbReference type="ARBA" id="ARBA00007358"/>
    </source>
</evidence>
<dbReference type="Pfam" id="PF00465">
    <property type="entry name" value="Fe-ADH"/>
    <property type="match status" value="1"/>
</dbReference>